<dbReference type="Proteomes" id="UP001500582">
    <property type="component" value="Unassembled WGS sequence"/>
</dbReference>
<name>A0ABP8FP27_9SPHI</name>
<dbReference type="SUPFAM" id="SSF88946">
    <property type="entry name" value="Sigma2 domain of RNA polymerase sigma factors"/>
    <property type="match status" value="1"/>
</dbReference>
<dbReference type="PANTHER" id="PTHR43133">
    <property type="entry name" value="RNA POLYMERASE ECF-TYPE SIGMA FACTO"/>
    <property type="match status" value="1"/>
</dbReference>
<comment type="caution">
    <text evidence="7">The sequence shown here is derived from an EMBL/GenBank/DDBJ whole genome shotgun (WGS) entry which is preliminary data.</text>
</comment>
<evidence type="ECO:0000256" key="4">
    <source>
        <dbReference type="ARBA" id="ARBA00023163"/>
    </source>
</evidence>
<evidence type="ECO:0000313" key="7">
    <source>
        <dbReference type="EMBL" id="GAA4308186.1"/>
    </source>
</evidence>
<dbReference type="EMBL" id="BAABFT010000001">
    <property type="protein sequence ID" value="GAA4308186.1"/>
    <property type="molecule type" value="Genomic_DNA"/>
</dbReference>
<dbReference type="InterPro" id="IPR007627">
    <property type="entry name" value="RNA_pol_sigma70_r2"/>
</dbReference>
<dbReference type="InterPro" id="IPR013324">
    <property type="entry name" value="RNA_pol_sigma_r3/r4-like"/>
</dbReference>
<evidence type="ECO:0000259" key="5">
    <source>
        <dbReference type="Pfam" id="PF04542"/>
    </source>
</evidence>
<dbReference type="Pfam" id="PF08281">
    <property type="entry name" value="Sigma70_r4_2"/>
    <property type="match status" value="1"/>
</dbReference>
<protein>
    <submittedName>
        <fullName evidence="7">RNA polymerase sigma-70 factor</fullName>
    </submittedName>
</protein>
<dbReference type="Pfam" id="PF04542">
    <property type="entry name" value="Sigma70_r2"/>
    <property type="match status" value="1"/>
</dbReference>
<dbReference type="InterPro" id="IPR036388">
    <property type="entry name" value="WH-like_DNA-bd_sf"/>
</dbReference>
<evidence type="ECO:0000313" key="8">
    <source>
        <dbReference type="Proteomes" id="UP001500582"/>
    </source>
</evidence>
<evidence type="ECO:0000259" key="6">
    <source>
        <dbReference type="Pfam" id="PF08281"/>
    </source>
</evidence>
<dbReference type="NCBIfam" id="TIGR02937">
    <property type="entry name" value="sigma70-ECF"/>
    <property type="match status" value="1"/>
</dbReference>
<sequence length="190" mass="21890">MTPKDYQLNDLLRNVAVFKNEQDYRRLFNALFPCLKGFAFTLLKSEDLAEEVASDVMITIWRKKELLTEVQNIKVYAFVIAKNLSLNVLKQQARHKLISLDDIDVNLAMFERSPEEILMYTELKEKIKEVTEGLPAKCKLVFKLVREDGFSYKEAGEILNISVKTVDAHLVAAVRKITAALKQEFNLSKY</sequence>
<keyword evidence="4" id="KW-0804">Transcription</keyword>
<evidence type="ECO:0000256" key="3">
    <source>
        <dbReference type="ARBA" id="ARBA00023082"/>
    </source>
</evidence>
<dbReference type="InterPro" id="IPR013325">
    <property type="entry name" value="RNA_pol_sigma_r2"/>
</dbReference>
<feature type="domain" description="RNA polymerase sigma-70 region 2" evidence="5">
    <location>
        <begin position="27"/>
        <end position="94"/>
    </location>
</feature>
<keyword evidence="8" id="KW-1185">Reference proteome</keyword>
<evidence type="ECO:0000256" key="1">
    <source>
        <dbReference type="ARBA" id="ARBA00010641"/>
    </source>
</evidence>
<dbReference type="RefSeq" id="WP_345209106.1">
    <property type="nucleotide sequence ID" value="NZ_BAABFT010000001.1"/>
</dbReference>
<dbReference type="Gene3D" id="1.10.10.10">
    <property type="entry name" value="Winged helix-like DNA-binding domain superfamily/Winged helix DNA-binding domain"/>
    <property type="match status" value="1"/>
</dbReference>
<comment type="similarity">
    <text evidence="1">Belongs to the sigma-70 factor family. ECF subfamily.</text>
</comment>
<feature type="domain" description="RNA polymerase sigma factor 70 region 4 type 2" evidence="6">
    <location>
        <begin position="125"/>
        <end position="177"/>
    </location>
</feature>
<dbReference type="InterPro" id="IPR013249">
    <property type="entry name" value="RNA_pol_sigma70_r4_t2"/>
</dbReference>
<dbReference type="SUPFAM" id="SSF88659">
    <property type="entry name" value="Sigma3 and sigma4 domains of RNA polymerase sigma factors"/>
    <property type="match status" value="1"/>
</dbReference>
<organism evidence="7 8">
    <name type="scientific">Mucilaginibacter gynuensis</name>
    <dbReference type="NCBI Taxonomy" id="1302236"/>
    <lineage>
        <taxon>Bacteria</taxon>
        <taxon>Pseudomonadati</taxon>
        <taxon>Bacteroidota</taxon>
        <taxon>Sphingobacteriia</taxon>
        <taxon>Sphingobacteriales</taxon>
        <taxon>Sphingobacteriaceae</taxon>
        <taxon>Mucilaginibacter</taxon>
    </lineage>
</organism>
<dbReference type="InterPro" id="IPR039425">
    <property type="entry name" value="RNA_pol_sigma-70-like"/>
</dbReference>
<proteinExistence type="inferred from homology"/>
<dbReference type="Gene3D" id="1.10.1740.10">
    <property type="match status" value="1"/>
</dbReference>
<dbReference type="PANTHER" id="PTHR43133:SF46">
    <property type="entry name" value="RNA POLYMERASE SIGMA-70 FACTOR ECF SUBFAMILY"/>
    <property type="match status" value="1"/>
</dbReference>
<dbReference type="InterPro" id="IPR014284">
    <property type="entry name" value="RNA_pol_sigma-70_dom"/>
</dbReference>
<evidence type="ECO:0000256" key="2">
    <source>
        <dbReference type="ARBA" id="ARBA00023015"/>
    </source>
</evidence>
<gene>
    <name evidence="7" type="ORF">GCM10023149_01980</name>
</gene>
<reference evidence="8" key="1">
    <citation type="journal article" date="2019" name="Int. J. Syst. Evol. Microbiol.">
        <title>The Global Catalogue of Microorganisms (GCM) 10K type strain sequencing project: providing services to taxonomists for standard genome sequencing and annotation.</title>
        <authorList>
            <consortium name="The Broad Institute Genomics Platform"/>
            <consortium name="The Broad Institute Genome Sequencing Center for Infectious Disease"/>
            <person name="Wu L."/>
            <person name="Ma J."/>
        </authorList>
    </citation>
    <scope>NUCLEOTIDE SEQUENCE [LARGE SCALE GENOMIC DNA]</scope>
    <source>
        <strain evidence="8">JCM 17705</strain>
    </source>
</reference>
<keyword evidence="3" id="KW-0731">Sigma factor</keyword>
<accession>A0ABP8FP27</accession>
<keyword evidence="2" id="KW-0805">Transcription regulation</keyword>